<dbReference type="RefSeq" id="WP_380719199.1">
    <property type="nucleotide sequence ID" value="NZ_JBHTLK010000005.1"/>
</dbReference>
<keyword evidence="2" id="KW-1185">Reference proteome</keyword>
<gene>
    <name evidence="1" type="ORF">ACFQ3T_02300</name>
</gene>
<dbReference type="Proteomes" id="UP001597168">
    <property type="component" value="Unassembled WGS sequence"/>
</dbReference>
<proteinExistence type="predicted"/>
<sequence length="289" mass="32196">MNDLIQTLRSLTEPEVGDLGDPMPSLLDELRTTMLRQGRMGKVDVGVVSRTADTKLPISDQRGAEAMQALHNELSTWIRDLYGEFMPERTALCLFIAAPDGRGRVLARGFRDGPDCEDSIESMAAWLLRRTSWLAEHPAAAEIYETITAAVARIWWAIDRPPERWFAGVCDLEGCAGEVYGKPDGETAKCRTCGEVFDVHERRVELLRAAQRLRLGAAELSRALPNLLGRPLSEESIRTWARNGELATSWATRGAKAWPVFLVGDVITLALTKPTRRRRRKTDVESVVA</sequence>
<comment type="caution">
    <text evidence="1">The sequence shown here is derived from an EMBL/GenBank/DDBJ whole genome shotgun (WGS) entry which is preliminary data.</text>
</comment>
<evidence type="ECO:0000313" key="2">
    <source>
        <dbReference type="Proteomes" id="UP001597168"/>
    </source>
</evidence>
<dbReference type="EMBL" id="JBHTLK010000005">
    <property type="protein sequence ID" value="MFD1145951.1"/>
    <property type="molecule type" value="Genomic_DNA"/>
</dbReference>
<organism evidence="1 2">
    <name type="scientific">Saccharothrix hoggarensis</name>
    <dbReference type="NCBI Taxonomy" id="913853"/>
    <lineage>
        <taxon>Bacteria</taxon>
        <taxon>Bacillati</taxon>
        <taxon>Actinomycetota</taxon>
        <taxon>Actinomycetes</taxon>
        <taxon>Pseudonocardiales</taxon>
        <taxon>Pseudonocardiaceae</taxon>
        <taxon>Saccharothrix</taxon>
    </lineage>
</organism>
<evidence type="ECO:0000313" key="1">
    <source>
        <dbReference type="EMBL" id="MFD1145951.1"/>
    </source>
</evidence>
<reference evidence="2" key="1">
    <citation type="journal article" date="2019" name="Int. J. Syst. Evol. Microbiol.">
        <title>The Global Catalogue of Microorganisms (GCM) 10K type strain sequencing project: providing services to taxonomists for standard genome sequencing and annotation.</title>
        <authorList>
            <consortium name="The Broad Institute Genomics Platform"/>
            <consortium name="The Broad Institute Genome Sequencing Center for Infectious Disease"/>
            <person name="Wu L."/>
            <person name="Ma J."/>
        </authorList>
    </citation>
    <scope>NUCLEOTIDE SEQUENCE [LARGE SCALE GENOMIC DNA]</scope>
    <source>
        <strain evidence="2">CCUG 60214</strain>
    </source>
</reference>
<protein>
    <submittedName>
        <fullName evidence="1">Uncharacterized protein</fullName>
    </submittedName>
</protein>
<accession>A0ABW3QNH1</accession>
<name>A0ABW3QNH1_9PSEU</name>